<reference evidence="1 2" key="1">
    <citation type="submission" date="2023-09" db="EMBL/GenBank/DDBJ databases">
        <title>Complete-Gapless Cercospora beticola genome.</title>
        <authorList>
            <person name="Wyatt N.A."/>
            <person name="Spanner R.E."/>
            <person name="Bolton M.D."/>
        </authorList>
    </citation>
    <scope>NUCLEOTIDE SEQUENCE [LARGE SCALE GENOMIC DNA]</scope>
    <source>
        <strain evidence="1">Cb09-40</strain>
    </source>
</reference>
<evidence type="ECO:0000313" key="1">
    <source>
        <dbReference type="EMBL" id="WPB06008.1"/>
    </source>
</evidence>
<dbReference type="EMBL" id="CP134190">
    <property type="protein sequence ID" value="WPB06008.1"/>
    <property type="molecule type" value="Genomic_DNA"/>
</dbReference>
<protein>
    <submittedName>
        <fullName evidence="1">Uncharacterized protein</fullName>
    </submittedName>
</protein>
<dbReference type="GeneID" id="90644669"/>
<dbReference type="Proteomes" id="UP001302367">
    <property type="component" value="Chromosome 7"/>
</dbReference>
<keyword evidence="2" id="KW-1185">Reference proteome</keyword>
<sequence length="198" mass="21714">MSANSGNLGKSISSLNQSSHPKFECVRSGRARFNDLSPELRNRTYALVLLNISTAPIKLYADTLHILDLQPVHEAKVRSRKSSNFVPNILAADRHHEATPMLYGGSSFDLGGVAHKFLTAVGGPAKFVRIISSLWIAGHELDANLKLLMPESCPQHLVLGSPWVPADLVDVSLDWATEMIERRTGTNLPLPVDMLHFA</sequence>
<proteinExistence type="predicted"/>
<accession>A0ABZ0P2D9</accession>
<gene>
    <name evidence="1" type="ORF">RHO25_010663</name>
</gene>
<organism evidence="1 2">
    <name type="scientific">Cercospora beticola</name>
    <name type="common">Sugarbeet leaf spot fungus</name>
    <dbReference type="NCBI Taxonomy" id="122368"/>
    <lineage>
        <taxon>Eukaryota</taxon>
        <taxon>Fungi</taxon>
        <taxon>Dikarya</taxon>
        <taxon>Ascomycota</taxon>
        <taxon>Pezizomycotina</taxon>
        <taxon>Dothideomycetes</taxon>
        <taxon>Dothideomycetidae</taxon>
        <taxon>Mycosphaerellales</taxon>
        <taxon>Mycosphaerellaceae</taxon>
        <taxon>Cercospora</taxon>
    </lineage>
</organism>
<evidence type="ECO:0000313" key="2">
    <source>
        <dbReference type="Proteomes" id="UP001302367"/>
    </source>
</evidence>
<dbReference type="RefSeq" id="XP_065459381.1">
    <property type="nucleotide sequence ID" value="XM_065603309.1"/>
</dbReference>
<name>A0ABZ0P2D9_CERBT</name>